<gene>
    <name evidence="1" type="ORF">HPB47_012954</name>
</gene>
<evidence type="ECO:0000313" key="1">
    <source>
        <dbReference type="EMBL" id="KAG0409948.1"/>
    </source>
</evidence>
<evidence type="ECO:0000313" key="2">
    <source>
        <dbReference type="Proteomes" id="UP000805193"/>
    </source>
</evidence>
<dbReference type="Proteomes" id="UP000805193">
    <property type="component" value="Unassembled WGS sequence"/>
</dbReference>
<proteinExistence type="predicted"/>
<sequence>MTLAAALSVACLVSFWLLRQTAARLNASIDWSVPPCWDPYAHACGSGRSPMPELIQHDESTLAALLKSVRVPKTRQTVQEKAAGLFQGCLNRSQLERQGSAPWWDVTRGLGVSVFPLTPLEKEPPVALETLAAAMMRHLGLGPLASITLAATPGNRSTVALYLRPPKLRVREAGSLRNHISKALQALTGRVPEARLVRSLLEFQRQVEQASAEATNPVAPFVPRYRTLRVFSLPQNKMWNWRNFFATLLEDVVPLQTVDIVVVFPAYLDALGQLLLKTERRGYHYSIIKGLLTGCISKAVVYNYLVLELLLESSPLVPSSLSPHVALPRRNGGPRTERLCVRLIQELMSHAATALLAKPFVEQATATRANVREMLTRVVDELKHQLVDYPWMQDAVSQYAIQKLNGVQEHLLYPPFVEDKMVLEQIYRQVPDLTGQTPLADWFRARSAIMLKRWKALSGKGMSPLWDIRYTEPSVTYLHDSNELVIPIGVLRAPLYTPRAEIPLDLARLGFQLARQLAGAVFYRGAFHDATGALRFWWERGTYTKLEWIERCFGRRYAASRLPYSAEGRGTQPQEVRDVLLDRVALQVAHTVYTERSKRRPGGPEPRLAGLPSASAEQLFFLTFATGQCSGNRPRPHLR</sequence>
<organism evidence="1 2">
    <name type="scientific">Ixodes persulcatus</name>
    <name type="common">Taiga tick</name>
    <dbReference type="NCBI Taxonomy" id="34615"/>
    <lineage>
        <taxon>Eukaryota</taxon>
        <taxon>Metazoa</taxon>
        <taxon>Ecdysozoa</taxon>
        <taxon>Arthropoda</taxon>
        <taxon>Chelicerata</taxon>
        <taxon>Arachnida</taxon>
        <taxon>Acari</taxon>
        <taxon>Parasitiformes</taxon>
        <taxon>Ixodida</taxon>
        <taxon>Ixodoidea</taxon>
        <taxon>Ixodidae</taxon>
        <taxon>Ixodinae</taxon>
        <taxon>Ixodes</taxon>
    </lineage>
</organism>
<reference evidence="1 2" key="1">
    <citation type="journal article" date="2020" name="Cell">
        <title>Large-Scale Comparative Analyses of Tick Genomes Elucidate Their Genetic Diversity and Vector Capacities.</title>
        <authorList>
            <consortium name="Tick Genome and Microbiome Consortium (TIGMIC)"/>
            <person name="Jia N."/>
            <person name="Wang J."/>
            <person name="Shi W."/>
            <person name="Du L."/>
            <person name="Sun Y."/>
            <person name="Zhan W."/>
            <person name="Jiang J.F."/>
            <person name="Wang Q."/>
            <person name="Zhang B."/>
            <person name="Ji P."/>
            <person name="Bell-Sakyi L."/>
            <person name="Cui X.M."/>
            <person name="Yuan T.T."/>
            <person name="Jiang B.G."/>
            <person name="Yang W.F."/>
            <person name="Lam T.T."/>
            <person name="Chang Q.C."/>
            <person name="Ding S.J."/>
            <person name="Wang X.J."/>
            <person name="Zhu J.G."/>
            <person name="Ruan X.D."/>
            <person name="Zhao L."/>
            <person name="Wei J.T."/>
            <person name="Ye R.Z."/>
            <person name="Que T.C."/>
            <person name="Du C.H."/>
            <person name="Zhou Y.H."/>
            <person name="Cheng J.X."/>
            <person name="Dai P.F."/>
            <person name="Guo W.B."/>
            <person name="Han X.H."/>
            <person name="Huang E.J."/>
            <person name="Li L.F."/>
            <person name="Wei W."/>
            <person name="Gao Y.C."/>
            <person name="Liu J.Z."/>
            <person name="Shao H.Z."/>
            <person name="Wang X."/>
            <person name="Wang C.C."/>
            <person name="Yang T.C."/>
            <person name="Huo Q.B."/>
            <person name="Li W."/>
            <person name="Chen H.Y."/>
            <person name="Chen S.E."/>
            <person name="Zhou L.G."/>
            <person name="Ni X.B."/>
            <person name="Tian J.H."/>
            <person name="Sheng Y."/>
            <person name="Liu T."/>
            <person name="Pan Y.S."/>
            <person name="Xia L.Y."/>
            <person name="Li J."/>
            <person name="Zhao F."/>
            <person name="Cao W.C."/>
        </authorList>
    </citation>
    <scope>NUCLEOTIDE SEQUENCE [LARGE SCALE GENOMIC DNA]</scope>
    <source>
        <strain evidence="1">Iper-2018</strain>
    </source>
</reference>
<accession>A0AC60NS75</accession>
<protein>
    <submittedName>
        <fullName evidence="1">Uncharacterized protein</fullName>
    </submittedName>
</protein>
<dbReference type="EMBL" id="JABSTQ010011574">
    <property type="protein sequence ID" value="KAG0409948.1"/>
    <property type="molecule type" value="Genomic_DNA"/>
</dbReference>
<comment type="caution">
    <text evidence="1">The sequence shown here is derived from an EMBL/GenBank/DDBJ whole genome shotgun (WGS) entry which is preliminary data.</text>
</comment>
<keyword evidence="2" id="KW-1185">Reference proteome</keyword>
<name>A0AC60NS75_IXOPE</name>